<evidence type="ECO:0000313" key="6">
    <source>
        <dbReference type="EMBL" id="NNH72755.1"/>
    </source>
</evidence>
<dbReference type="PROSITE" id="PS50011">
    <property type="entry name" value="PROTEIN_KINASE_DOM"/>
    <property type="match status" value="1"/>
</dbReference>
<keyword evidence="3" id="KW-0547">Nucleotide-binding</keyword>
<organism evidence="6 7">
    <name type="scientific">Nocardia uniformis</name>
    <dbReference type="NCBI Taxonomy" id="53432"/>
    <lineage>
        <taxon>Bacteria</taxon>
        <taxon>Bacillati</taxon>
        <taxon>Actinomycetota</taxon>
        <taxon>Actinomycetes</taxon>
        <taxon>Mycobacteriales</taxon>
        <taxon>Nocardiaceae</taxon>
        <taxon>Nocardia</taxon>
    </lineage>
</organism>
<name>A0A849C8Y9_9NOCA</name>
<dbReference type="InterPro" id="IPR004147">
    <property type="entry name" value="ABC1_dom"/>
</dbReference>
<dbReference type="InterPro" id="IPR011009">
    <property type="entry name" value="Kinase-like_dom_sf"/>
</dbReference>
<accession>A0A849C8Y9</accession>
<keyword evidence="7" id="KW-1185">Reference proteome</keyword>
<dbReference type="AlphaFoldDB" id="A0A849C8Y9"/>
<dbReference type="InterPro" id="IPR000719">
    <property type="entry name" value="Prot_kinase_dom"/>
</dbReference>
<comment type="similarity">
    <text evidence="1">Belongs to the protein kinase superfamily. ADCK protein kinase family.</text>
</comment>
<feature type="domain" description="Protein kinase" evidence="5">
    <location>
        <begin position="131"/>
        <end position="466"/>
    </location>
</feature>
<dbReference type="CDD" id="cd13970">
    <property type="entry name" value="ABC1_ADCK3"/>
    <property type="match status" value="1"/>
</dbReference>
<evidence type="ECO:0000256" key="4">
    <source>
        <dbReference type="ARBA" id="ARBA00022840"/>
    </source>
</evidence>
<dbReference type="InterPro" id="IPR051409">
    <property type="entry name" value="Atypical_kinase_ADCK"/>
</dbReference>
<protein>
    <submittedName>
        <fullName evidence="6">AarF/ABC1/UbiB kinase family protein</fullName>
    </submittedName>
</protein>
<evidence type="ECO:0000256" key="1">
    <source>
        <dbReference type="ARBA" id="ARBA00009670"/>
    </source>
</evidence>
<evidence type="ECO:0000256" key="2">
    <source>
        <dbReference type="ARBA" id="ARBA00022679"/>
    </source>
</evidence>
<dbReference type="GO" id="GO:0004672">
    <property type="term" value="F:protein kinase activity"/>
    <property type="evidence" value="ECO:0007669"/>
    <property type="project" value="InterPro"/>
</dbReference>
<dbReference type="SUPFAM" id="SSF56112">
    <property type="entry name" value="Protein kinase-like (PK-like)"/>
    <property type="match status" value="1"/>
</dbReference>
<keyword evidence="2" id="KW-0808">Transferase</keyword>
<dbReference type="InterPro" id="IPR034646">
    <property type="entry name" value="ADCK3_dom"/>
</dbReference>
<evidence type="ECO:0000259" key="5">
    <source>
        <dbReference type="PROSITE" id="PS50011"/>
    </source>
</evidence>
<keyword evidence="4" id="KW-0067">ATP-binding</keyword>
<dbReference type="RefSeq" id="WP_067524098.1">
    <property type="nucleotide sequence ID" value="NZ_JABELX010000008.1"/>
</dbReference>
<evidence type="ECO:0000256" key="3">
    <source>
        <dbReference type="ARBA" id="ARBA00022741"/>
    </source>
</evidence>
<evidence type="ECO:0000313" key="7">
    <source>
        <dbReference type="Proteomes" id="UP000586827"/>
    </source>
</evidence>
<dbReference type="Pfam" id="PF03109">
    <property type="entry name" value="ABC1"/>
    <property type="match status" value="1"/>
</dbReference>
<dbReference type="EMBL" id="JABELX010000008">
    <property type="protein sequence ID" value="NNH72755.1"/>
    <property type="molecule type" value="Genomic_DNA"/>
</dbReference>
<sequence>MATNNNDMTTSRTKRTAMLGKIVADQTTRYVGTKVRSVGRSEEKKASIADQRQAEAVQALVTALGGMRGAAMKIGQTLASIDMGIWPENIRDEMQKTLNKLLDSAPTVSFDQMKRVIEQNLGGRISAIFAEFDTEPIAAASIGQVYRAVLKDGREVAVKVQYPGIDKAIRADLNNLSLVLRAARVLLPNADLESLAGQIRERVEDELDYALEAQNQRKVARLYRKHPFIRVPDVITEFCGPQVLVTEFIKARRYEEVRHADDATRTHVGEILFRFYIGNLITHGHFSVDPHPGNFLLGEDGKVVFLDFGLYRHLPKDSYRDQVALLRGIVGKDPEALHQAMVQGGMASADGPMDAKATHEFMQQLFWWLSEPGEVLFNSEVVRQVVVDTLSPSGPFFSMARQQSIPADTAMVVRMLGMVVATVGQMNVALDWNSVIREMLFGEPPATALGRIAAGETGVTTNELAS</sequence>
<dbReference type="Gene3D" id="1.10.510.10">
    <property type="entry name" value="Transferase(Phosphotransferase) domain 1"/>
    <property type="match status" value="1"/>
</dbReference>
<comment type="caution">
    <text evidence="6">The sequence shown here is derived from an EMBL/GenBank/DDBJ whole genome shotgun (WGS) entry which is preliminary data.</text>
</comment>
<proteinExistence type="inferred from homology"/>
<dbReference type="Proteomes" id="UP000586827">
    <property type="component" value="Unassembled WGS sequence"/>
</dbReference>
<reference evidence="6 7" key="1">
    <citation type="submission" date="2020-05" db="EMBL/GenBank/DDBJ databases">
        <title>MicrobeNet Type strains.</title>
        <authorList>
            <person name="Nicholson A.C."/>
        </authorList>
    </citation>
    <scope>NUCLEOTIDE SEQUENCE [LARGE SCALE GENOMIC DNA]</scope>
    <source>
        <strain evidence="6 7">JCM 3224</strain>
    </source>
</reference>
<dbReference type="PANTHER" id="PTHR43851:SF3">
    <property type="entry name" value="COENZYME Q8"/>
    <property type="match status" value="1"/>
</dbReference>
<dbReference type="PANTHER" id="PTHR43851">
    <property type="match status" value="1"/>
</dbReference>
<gene>
    <name evidence="6" type="ORF">HLB23_23305</name>
</gene>
<dbReference type="GO" id="GO:0005524">
    <property type="term" value="F:ATP binding"/>
    <property type="evidence" value="ECO:0007669"/>
    <property type="project" value="UniProtKB-KW"/>
</dbReference>
<keyword evidence="6" id="KW-0418">Kinase</keyword>